<evidence type="ECO:0000313" key="2">
    <source>
        <dbReference type="Proteomes" id="UP000829196"/>
    </source>
</evidence>
<evidence type="ECO:0008006" key="3">
    <source>
        <dbReference type="Google" id="ProtNLM"/>
    </source>
</evidence>
<gene>
    <name evidence="1" type="ORF">KFK09_004159</name>
</gene>
<dbReference type="EMBL" id="JAGYWB010000004">
    <property type="protein sequence ID" value="KAI0524774.1"/>
    <property type="molecule type" value="Genomic_DNA"/>
</dbReference>
<comment type="caution">
    <text evidence="1">The sequence shown here is derived from an EMBL/GenBank/DDBJ whole genome shotgun (WGS) entry which is preliminary data.</text>
</comment>
<name>A0A8T3C251_DENNO</name>
<keyword evidence="2" id="KW-1185">Reference proteome</keyword>
<dbReference type="Proteomes" id="UP000829196">
    <property type="component" value="Unassembled WGS sequence"/>
</dbReference>
<protein>
    <recommendedName>
        <fullName evidence="3">Reverse transcriptase domain-containing protein</fullName>
    </recommendedName>
</protein>
<organism evidence="1 2">
    <name type="scientific">Dendrobium nobile</name>
    <name type="common">Orchid</name>
    <dbReference type="NCBI Taxonomy" id="94219"/>
    <lineage>
        <taxon>Eukaryota</taxon>
        <taxon>Viridiplantae</taxon>
        <taxon>Streptophyta</taxon>
        <taxon>Embryophyta</taxon>
        <taxon>Tracheophyta</taxon>
        <taxon>Spermatophyta</taxon>
        <taxon>Magnoliopsida</taxon>
        <taxon>Liliopsida</taxon>
        <taxon>Asparagales</taxon>
        <taxon>Orchidaceae</taxon>
        <taxon>Epidendroideae</taxon>
        <taxon>Malaxideae</taxon>
        <taxon>Dendrobiinae</taxon>
        <taxon>Dendrobium</taxon>
    </lineage>
</organism>
<evidence type="ECO:0000313" key="1">
    <source>
        <dbReference type="EMBL" id="KAI0524774.1"/>
    </source>
</evidence>
<sequence length="204" mass="23210">MLFYHQVYWAILYAIKPIKSIRKVPIPSSQLDPGQKKIVAPVFRLGKIDKLLFHSFAVLVPLEELEMLWRVLEKKGVNNAFIQIIKDMYAGAITCVQTQVMNVLTRKLLEDVPWCMLFADDILLVDKTREGVEDKLNAKVCGNFNGMMKGGGRRDCEEVAGGIVKRWPVAWVEDGDVDKEKFSSALVHHMLLRTVNDNVIRDTP</sequence>
<accession>A0A8T3C251</accession>
<reference evidence="1" key="1">
    <citation type="journal article" date="2022" name="Front. Genet.">
        <title>Chromosome-Scale Assembly of the Dendrobium nobile Genome Provides Insights Into the Molecular Mechanism of the Biosynthesis of the Medicinal Active Ingredient of Dendrobium.</title>
        <authorList>
            <person name="Xu Q."/>
            <person name="Niu S.-C."/>
            <person name="Li K.-L."/>
            <person name="Zheng P.-J."/>
            <person name="Zhang X.-J."/>
            <person name="Jia Y."/>
            <person name="Liu Y."/>
            <person name="Niu Y.-X."/>
            <person name="Yu L.-H."/>
            <person name="Chen D.-F."/>
            <person name="Zhang G.-Q."/>
        </authorList>
    </citation>
    <scope>NUCLEOTIDE SEQUENCE</scope>
    <source>
        <tissue evidence="1">Leaf</tissue>
    </source>
</reference>
<dbReference type="AlphaFoldDB" id="A0A8T3C251"/>
<proteinExistence type="predicted"/>
<dbReference type="OrthoDB" id="418748at2759"/>